<sequence length="395" mass="46525">MRQMKRLRELPDFRDPEAVVEEKEDSVTHLPLIEIRYGARDEDGQQVSPEAADNYGVWMGLLDENSYYEIYHKRASYEGGEVIVDEIEEVHTNINKRNELVNKSTELSTSTSWGETAHAYKELMDEWKSLRNFNLPYQQKIWEFFKTPMDEFYAALEENHANVKAVKENLVDQARAMLEAEDLDQATKAIKDLQKQWKEAGSAGHETDEELWKSFREACDAFFDKKHEQWANTVLPAQEEAKAKKEALIEEAVQAANLENFKEGSAAFRSLMARWKEAGYAGKVDQKLWDEFNAHQQYFYNKKKAYYDNINKELDEHYEAKKALVEEAKSILSKAEYDHDFSYERTNRMKEINKEWKTIGAAGREREQELWHKLREIMDRYFEIAREYHILKNIG</sequence>
<dbReference type="eggNOG" id="COG5107">
    <property type="taxonomic scope" value="Bacteria"/>
</dbReference>
<name>A0A1H6TVY4_9FIRM</name>
<protein>
    <recommendedName>
        <fullName evidence="4">DUF349 domain-containing protein</fullName>
    </recommendedName>
</protein>
<evidence type="ECO:0000313" key="2">
    <source>
        <dbReference type="EMBL" id="SEI82384.1"/>
    </source>
</evidence>
<organism evidence="2 3">
    <name type="scientific">Sharpea azabuensis</name>
    <dbReference type="NCBI Taxonomy" id="322505"/>
    <lineage>
        <taxon>Bacteria</taxon>
        <taxon>Bacillati</taxon>
        <taxon>Bacillota</taxon>
        <taxon>Erysipelotrichia</taxon>
        <taxon>Erysipelotrichales</taxon>
        <taxon>Coprobacillaceae</taxon>
        <taxon>Sharpea</taxon>
    </lineage>
</organism>
<dbReference type="AlphaFoldDB" id="A0A1H6TVY4"/>
<keyword evidence="1" id="KW-0175">Coiled coil</keyword>
<dbReference type="OrthoDB" id="977295at2"/>
<dbReference type="Pfam" id="PF03993">
    <property type="entry name" value="DUF349"/>
    <property type="match status" value="4"/>
</dbReference>
<accession>A0A1H6TVY4</accession>
<evidence type="ECO:0008006" key="4">
    <source>
        <dbReference type="Google" id="ProtNLM"/>
    </source>
</evidence>
<evidence type="ECO:0000313" key="3">
    <source>
        <dbReference type="Proteomes" id="UP000183028"/>
    </source>
</evidence>
<feature type="coiled-coil region" evidence="1">
    <location>
        <begin position="153"/>
        <end position="196"/>
    </location>
</feature>
<dbReference type="InterPro" id="IPR007139">
    <property type="entry name" value="DUF349"/>
</dbReference>
<proteinExistence type="predicted"/>
<reference evidence="3" key="1">
    <citation type="submission" date="2016-10" db="EMBL/GenBank/DDBJ databases">
        <authorList>
            <person name="Varghese N."/>
        </authorList>
    </citation>
    <scope>NUCLEOTIDE SEQUENCE [LARGE SCALE GENOMIC DNA]</scope>
    <source>
        <strain evidence="3">DSM 20406</strain>
    </source>
</reference>
<evidence type="ECO:0000256" key="1">
    <source>
        <dbReference type="SAM" id="Coils"/>
    </source>
</evidence>
<dbReference type="STRING" id="322505.SAMN04487836_10672"/>
<keyword evidence="3" id="KW-1185">Reference proteome</keyword>
<gene>
    <name evidence="2" type="ORF">SAMN04487834_102625</name>
</gene>
<dbReference type="EMBL" id="FNYK01000026">
    <property type="protein sequence ID" value="SEI82384.1"/>
    <property type="molecule type" value="Genomic_DNA"/>
</dbReference>
<dbReference type="Proteomes" id="UP000183028">
    <property type="component" value="Unassembled WGS sequence"/>
</dbReference>